<dbReference type="EMBL" id="JOWA01000132">
    <property type="protein sequence ID" value="KEZ40206.1"/>
    <property type="molecule type" value="Genomic_DNA"/>
</dbReference>
<dbReference type="GeneID" id="27728335"/>
<keyword evidence="4" id="KW-1185">Reference proteome</keyword>
<evidence type="ECO:0000256" key="1">
    <source>
        <dbReference type="SAM" id="MobiDB-lite"/>
    </source>
</evidence>
<proteinExistence type="predicted"/>
<accession>A0A084FYP4</accession>
<comment type="caution">
    <text evidence="3">The sequence shown here is derived from an EMBL/GenBank/DDBJ whole genome shotgun (WGS) entry which is preliminary data.</text>
</comment>
<feature type="transmembrane region" description="Helical" evidence="2">
    <location>
        <begin position="619"/>
        <end position="636"/>
    </location>
</feature>
<reference evidence="3 4" key="1">
    <citation type="journal article" date="2014" name="Genome Announc.">
        <title>Draft genome sequence of the pathogenic fungus Scedosporium apiospermum.</title>
        <authorList>
            <person name="Vandeputte P."/>
            <person name="Ghamrawi S."/>
            <person name="Rechenmann M."/>
            <person name="Iltis A."/>
            <person name="Giraud S."/>
            <person name="Fleury M."/>
            <person name="Thornton C."/>
            <person name="Delhaes L."/>
            <person name="Meyer W."/>
            <person name="Papon N."/>
            <person name="Bouchara J.P."/>
        </authorList>
    </citation>
    <scope>NUCLEOTIDE SEQUENCE [LARGE SCALE GENOMIC DNA]</scope>
    <source>
        <strain evidence="3 4">IHEM 14462</strain>
    </source>
</reference>
<keyword evidence="2" id="KW-1133">Transmembrane helix</keyword>
<feature type="transmembrane region" description="Helical" evidence="2">
    <location>
        <begin position="587"/>
        <end position="607"/>
    </location>
</feature>
<feature type="region of interest" description="Disordered" evidence="1">
    <location>
        <begin position="770"/>
        <end position="800"/>
    </location>
</feature>
<name>A0A084FYP4_PSEDA</name>
<dbReference type="KEGG" id="sapo:SAPIO_CDS9263"/>
<dbReference type="AlphaFoldDB" id="A0A084FYP4"/>
<evidence type="ECO:0000313" key="4">
    <source>
        <dbReference type="Proteomes" id="UP000028545"/>
    </source>
</evidence>
<gene>
    <name evidence="3" type="ORF">SAPIO_CDS9263</name>
</gene>
<keyword evidence="2" id="KW-0812">Transmembrane</keyword>
<dbReference type="RefSeq" id="XP_016640005.1">
    <property type="nucleotide sequence ID" value="XM_016790702.1"/>
</dbReference>
<evidence type="ECO:0000256" key="2">
    <source>
        <dbReference type="SAM" id="Phobius"/>
    </source>
</evidence>
<dbReference type="VEuPathDB" id="FungiDB:SAPIO_CDS9263"/>
<keyword evidence="2" id="KW-0472">Membrane</keyword>
<dbReference type="OMA" id="DRPISMW"/>
<feature type="compositionally biased region" description="Acidic residues" evidence="1">
    <location>
        <begin position="770"/>
        <end position="784"/>
    </location>
</feature>
<organism evidence="3 4">
    <name type="scientific">Pseudallescheria apiosperma</name>
    <name type="common">Scedosporium apiospermum</name>
    <dbReference type="NCBI Taxonomy" id="563466"/>
    <lineage>
        <taxon>Eukaryota</taxon>
        <taxon>Fungi</taxon>
        <taxon>Dikarya</taxon>
        <taxon>Ascomycota</taxon>
        <taxon>Pezizomycotina</taxon>
        <taxon>Sordariomycetes</taxon>
        <taxon>Hypocreomycetidae</taxon>
        <taxon>Microascales</taxon>
        <taxon>Microascaceae</taxon>
        <taxon>Scedosporium</taxon>
    </lineage>
</organism>
<sequence>MRSSNHLREAKPPGNFQYRLGDGFVRLKLRVLDELVASSLDQSAAITILIEDGDKLSAGYWPSKGFRLITKYEMGTCTLKDLKKFDDCEPYGVPNEEYVKLLRKEIRKLVESASREEPYLFDSNGHLQGVSSGDFHDISNIVDQVQCNFAIISHDNSQIAVEKMGANSLADSIKQFKFSRKVLLRRYAADEDQIEGNQPILLEPPSRNRELYHAMVDYVLGTIARYWVRCAVGRYWQQDMFAVLAAWAVKLKVTAYDPVENARISLATGEDILDEFVSGGLVPNAVSVKVKKAAKGKKGWEEEILALNERDDLTSHYYMEKEFFRGELEALFYSVVDGLAEDKSRRFKGPVGGFESCQLVYRTGLSGFTTSVSNNRRGHLSCTSERMQISFIYSGVLLMMTNLRGVMQREAIGLARREVGARFTWKWYDEGETSIQPEGAYDLTNMDDIVTLVVAQTLATPSSAVTMASAVYLVSTLFELGAEDDEPILQFEPPPRQFQAVFQLATEEFRRNQQSFGKRKYQDPFCRSLFEGPLKHGIRAGTNTLLPTDSDAAKDSRDVLGEYRREQEIMKNWVIDEFSITINCRSYVVSVILGAALLVCGAMAVPFSVGAKINGVDPFQITSFSWLLAAFLVVLAKSRFVNQWPWHDFLRGRIVCSSIKEVQDVSGIPPQTILLYLLHGESETILKTRGPYNALFRQADEGSGGFSIDVPTTLSTVLASGFIVLKVVNENGEHLVCIDIRKDADAQAVFQDSEETDKYLCYKSVDEDEAEVEEQHVEEEEEQERTERGNSKGRTTGSSLNRMERPTLLLFREVIGWRKILGLYVRDVQFG</sequence>
<dbReference type="Proteomes" id="UP000028545">
    <property type="component" value="Unassembled WGS sequence"/>
</dbReference>
<protein>
    <submittedName>
        <fullName evidence="3">Uncharacterized protein</fullName>
    </submittedName>
</protein>
<evidence type="ECO:0000313" key="3">
    <source>
        <dbReference type="EMBL" id="KEZ40206.1"/>
    </source>
</evidence>
<dbReference type="HOGENOM" id="CLU_013814_0_0_1"/>
<dbReference type="OrthoDB" id="5419219at2759"/>
<feature type="transmembrane region" description="Helical" evidence="2">
    <location>
        <begin position="389"/>
        <end position="407"/>
    </location>
</feature>